<dbReference type="InterPro" id="IPR001667">
    <property type="entry name" value="DDH_dom"/>
</dbReference>
<evidence type="ECO:0000313" key="5">
    <source>
        <dbReference type="Proteomes" id="UP000565711"/>
    </source>
</evidence>
<dbReference type="Pfam" id="PF02272">
    <property type="entry name" value="DHHA1"/>
    <property type="match status" value="1"/>
</dbReference>
<dbReference type="Gene3D" id="3.10.310.30">
    <property type="match status" value="1"/>
</dbReference>
<dbReference type="Gene3D" id="3.90.1640.10">
    <property type="entry name" value="inorganic pyrophosphatase (n-terminal core)"/>
    <property type="match status" value="1"/>
</dbReference>
<dbReference type="InterPro" id="IPR051319">
    <property type="entry name" value="Oligoribo/pAp-PDE_c-di-AMP_PDE"/>
</dbReference>
<dbReference type="InterPro" id="IPR038763">
    <property type="entry name" value="DHH_sf"/>
</dbReference>
<feature type="region of interest" description="Disordered" evidence="1">
    <location>
        <begin position="1"/>
        <end position="43"/>
    </location>
</feature>
<dbReference type="GO" id="GO:0003676">
    <property type="term" value="F:nucleic acid binding"/>
    <property type="evidence" value="ECO:0007669"/>
    <property type="project" value="InterPro"/>
</dbReference>
<reference evidence="4 5" key="1">
    <citation type="submission" date="2020-04" db="EMBL/GenBank/DDBJ databases">
        <title>MicrobeNet Type strains.</title>
        <authorList>
            <person name="Nicholson A.C."/>
        </authorList>
    </citation>
    <scope>NUCLEOTIDE SEQUENCE [LARGE SCALE GENOMIC DNA]</scope>
    <source>
        <strain evidence="4 5">JCM 12354</strain>
    </source>
</reference>
<gene>
    <name evidence="4" type="ORF">HGA08_24815</name>
</gene>
<dbReference type="Proteomes" id="UP000565711">
    <property type="component" value="Unassembled WGS sequence"/>
</dbReference>
<feature type="compositionally biased region" description="Basic and acidic residues" evidence="1">
    <location>
        <begin position="11"/>
        <end position="22"/>
    </location>
</feature>
<evidence type="ECO:0000259" key="2">
    <source>
        <dbReference type="Pfam" id="PF01368"/>
    </source>
</evidence>
<comment type="caution">
    <text evidence="4">The sequence shown here is derived from an EMBL/GenBank/DDBJ whole genome shotgun (WGS) entry which is preliminary data.</text>
</comment>
<dbReference type="AlphaFoldDB" id="A0A846Y6H3"/>
<evidence type="ECO:0000259" key="3">
    <source>
        <dbReference type="Pfam" id="PF02272"/>
    </source>
</evidence>
<organism evidence="4 5">
    <name type="scientific">Nocardia vermiculata</name>
    <dbReference type="NCBI Taxonomy" id="257274"/>
    <lineage>
        <taxon>Bacteria</taxon>
        <taxon>Bacillati</taxon>
        <taxon>Actinomycetota</taxon>
        <taxon>Actinomycetes</taxon>
        <taxon>Mycobacteriales</taxon>
        <taxon>Nocardiaceae</taxon>
        <taxon>Nocardia</taxon>
    </lineage>
</organism>
<accession>A0A846Y6H3</accession>
<evidence type="ECO:0000313" key="4">
    <source>
        <dbReference type="EMBL" id="NKY53424.1"/>
    </source>
</evidence>
<feature type="domain" description="DDH" evidence="2">
    <location>
        <begin position="64"/>
        <end position="205"/>
    </location>
</feature>
<evidence type="ECO:0000256" key="1">
    <source>
        <dbReference type="SAM" id="MobiDB-lite"/>
    </source>
</evidence>
<keyword evidence="5" id="KW-1185">Reference proteome</keyword>
<proteinExistence type="predicted"/>
<name>A0A846Y6H3_9NOCA</name>
<protein>
    <submittedName>
        <fullName evidence="4">Bifunctional oligoribonuclease/PAP phosphatase NrnA</fullName>
    </submittedName>
</protein>
<dbReference type="PANTHER" id="PTHR47618:SF1">
    <property type="entry name" value="BIFUNCTIONAL OLIGORIBONUCLEASE AND PAP PHOSPHATASE NRNA"/>
    <property type="match status" value="1"/>
</dbReference>
<dbReference type="Pfam" id="PF01368">
    <property type="entry name" value="DHH"/>
    <property type="match status" value="1"/>
</dbReference>
<sequence length="379" mass="39391">MPIPTNPTPTRKTDRYRGRDGARTGPAVASTGPGAGESSLRMTAVTPSADPAVAVEVLAAARSVTVLCHIQPDADTLGSGLALAQVLHRRGIPVQVSFAEPDELPASMRSLPGAEHLVPPAQVAAQVDLLVTVDCGSAGRLGALADRLDGAQTVLVIDHHRSNTRFGTVNLIDDTADSTTSVLTRVFDAWGADIDRDIAHCLFAGLVTDTGCFRWGGAASHLLADRLLATGIDGAGITRTLMDTHPFGWLSMLSRVLGSARLEPAAAHGAGLVYAFVHSADADGLRSEEVESVIDVVRTTAEADVAAVFKQSRTEPQRWMVSLRSRDSGVGTGDAVDVARVATRLGGGGHRYAAGYTTHGTSDDLVAALLAELAADGTN</sequence>
<dbReference type="EMBL" id="JAAXOP010000017">
    <property type="protein sequence ID" value="NKY53424.1"/>
    <property type="molecule type" value="Genomic_DNA"/>
</dbReference>
<dbReference type="PANTHER" id="PTHR47618">
    <property type="entry name" value="BIFUNCTIONAL OLIGORIBONUCLEASE AND PAP PHOSPHATASE NRNA"/>
    <property type="match status" value="1"/>
</dbReference>
<dbReference type="InterPro" id="IPR003156">
    <property type="entry name" value="DHHA1_dom"/>
</dbReference>
<dbReference type="SUPFAM" id="SSF64182">
    <property type="entry name" value="DHH phosphoesterases"/>
    <property type="match status" value="1"/>
</dbReference>
<feature type="domain" description="DHHA1" evidence="3">
    <location>
        <begin position="272"/>
        <end position="369"/>
    </location>
</feature>